<dbReference type="Gene3D" id="1.10.260.40">
    <property type="entry name" value="lambda repressor-like DNA-binding domains"/>
    <property type="match status" value="1"/>
</dbReference>
<dbReference type="PROSITE" id="PS50943">
    <property type="entry name" value="HTH_CROC1"/>
    <property type="match status" value="1"/>
</dbReference>
<dbReference type="GO" id="GO:0003677">
    <property type="term" value="F:DNA binding"/>
    <property type="evidence" value="ECO:0007669"/>
    <property type="project" value="InterPro"/>
</dbReference>
<proteinExistence type="predicted"/>
<organism evidence="2 3">
    <name type="scientific">Spirosoma arboris</name>
    <dbReference type="NCBI Taxonomy" id="2682092"/>
    <lineage>
        <taxon>Bacteria</taxon>
        <taxon>Pseudomonadati</taxon>
        <taxon>Bacteroidota</taxon>
        <taxon>Cytophagia</taxon>
        <taxon>Cytophagales</taxon>
        <taxon>Cytophagaceae</taxon>
        <taxon>Spirosoma</taxon>
    </lineage>
</organism>
<gene>
    <name evidence="2" type="ORF">GO755_34820</name>
</gene>
<dbReference type="AlphaFoldDB" id="A0A7K1SNA2"/>
<dbReference type="InterPro" id="IPR001387">
    <property type="entry name" value="Cro/C1-type_HTH"/>
</dbReference>
<keyword evidence="3" id="KW-1185">Reference proteome</keyword>
<reference evidence="2 3" key="1">
    <citation type="submission" date="2019-12" db="EMBL/GenBank/DDBJ databases">
        <title>Spirosoma sp. HMF4905 genome sequencing and assembly.</title>
        <authorList>
            <person name="Kang H."/>
            <person name="Cha I."/>
            <person name="Kim H."/>
            <person name="Joh K."/>
        </authorList>
    </citation>
    <scope>NUCLEOTIDE SEQUENCE [LARGE SCALE GENOMIC DNA]</scope>
    <source>
        <strain evidence="2 3">HMF4905</strain>
    </source>
</reference>
<accession>A0A7K1SNA2</accession>
<feature type="domain" description="HTH cro/C1-type" evidence="1">
    <location>
        <begin position="1"/>
        <end position="46"/>
    </location>
</feature>
<sequence>MTQGDLSQALGITKQSFGRYENGTANLSLDTIQKVAESLEVKVRIIFE</sequence>
<dbReference type="Pfam" id="PF01381">
    <property type="entry name" value="HTH_3"/>
    <property type="match status" value="1"/>
</dbReference>
<dbReference type="EMBL" id="WPIN01000021">
    <property type="protein sequence ID" value="MVM35247.1"/>
    <property type="molecule type" value="Genomic_DNA"/>
</dbReference>
<dbReference type="SMART" id="SM00530">
    <property type="entry name" value="HTH_XRE"/>
    <property type="match status" value="1"/>
</dbReference>
<dbReference type="InterPro" id="IPR010982">
    <property type="entry name" value="Lambda_DNA-bd_dom_sf"/>
</dbReference>
<protein>
    <submittedName>
        <fullName evidence="2">Helix-turn-helix domain-containing protein</fullName>
    </submittedName>
</protein>
<comment type="caution">
    <text evidence="2">The sequence shown here is derived from an EMBL/GenBank/DDBJ whole genome shotgun (WGS) entry which is preliminary data.</text>
</comment>
<evidence type="ECO:0000313" key="2">
    <source>
        <dbReference type="EMBL" id="MVM35247.1"/>
    </source>
</evidence>
<dbReference type="Proteomes" id="UP000436006">
    <property type="component" value="Unassembled WGS sequence"/>
</dbReference>
<evidence type="ECO:0000259" key="1">
    <source>
        <dbReference type="PROSITE" id="PS50943"/>
    </source>
</evidence>
<dbReference type="CDD" id="cd00093">
    <property type="entry name" value="HTH_XRE"/>
    <property type="match status" value="1"/>
</dbReference>
<evidence type="ECO:0000313" key="3">
    <source>
        <dbReference type="Proteomes" id="UP000436006"/>
    </source>
</evidence>
<name>A0A7K1SNA2_9BACT</name>
<dbReference type="SUPFAM" id="SSF47413">
    <property type="entry name" value="lambda repressor-like DNA-binding domains"/>
    <property type="match status" value="1"/>
</dbReference>